<keyword evidence="8" id="KW-1207">Sterol metabolism</keyword>
<evidence type="ECO:0000256" key="1">
    <source>
        <dbReference type="ARBA" id="ARBA00001974"/>
    </source>
</evidence>
<comment type="cofactor">
    <cofactor evidence="1">
        <name>FAD</name>
        <dbReference type="ChEBI" id="CHEBI:57692"/>
    </cofactor>
</comment>
<comment type="similarity">
    <text evidence="2">Belongs to the GMC oxidoreductase family.</text>
</comment>
<evidence type="ECO:0000256" key="2">
    <source>
        <dbReference type="ARBA" id="ARBA00010790"/>
    </source>
</evidence>
<organism evidence="18 19">
    <name type="scientific">Nocardia higoensis</name>
    <dbReference type="NCBI Taxonomy" id="228599"/>
    <lineage>
        <taxon>Bacteria</taxon>
        <taxon>Bacillati</taxon>
        <taxon>Actinomycetota</taxon>
        <taxon>Actinomycetes</taxon>
        <taxon>Mycobacteriales</taxon>
        <taxon>Nocardiaceae</taxon>
        <taxon>Nocardia</taxon>
    </lineage>
</organism>
<evidence type="ECO:0000259" key="17">
    <source>
        <dbReference type="Pfam" id="PF05199"/>
    </source>
</evidence>
<evidence type="ECO:0000313" key="18">
    <source>
        <dbReference type="EMBL" id="MBF6355699.1"/>
    </source>
</evidence>
<evidence type="ECO:0000256" key="11">
    <source>
        <dbReference type="ARBA" id="ARBA00038856"/>
    </source>
</evidence>
<accession>A0ABS0DB85</accession>
<reference evidence="18 19" key="1">
    <citation type="submission" date="2020-10" db="EMBL/GenBank/DDBJ databases">
        <title>Identification of Nocardia species via Next-generation sequencing and recognition of intraspecies genetic diversity.</title>
        <authorList>
            <person name="Li P."/>
            <person name="Li P."/>
            <person name="Lu B."/>
        </authorList>
    </citation>
    <scope>NUCLEOTIDE SEQUENCE [LARGE SCALE GENOMIC DNA]</scope>
    <source>
        <strain evidence="18 19">BJ06-0143</strain>
    </source>
</reference>
<dbReference type="Gene3D" id="3.50.50.60">
    <property type="entry name" value="FAD/NAD(P)-binding domain"/>
    <property type="match status" value="1"/>
</dbReference>
<evidence type="ECO:0000256" key="6">
    <source>
        <dbReference type="ARBA" id="ARBA00023002"/>
    </source>
</evidence>
<keyword evidence="19" id="KW-1185">Reference proteome</keyword>
<evidence type="ECO:0000256" key="7">
    <source>
        <dbReference type="ARBA" id="ARBA00023098"/>
    </source>
</evidence>
<dbReference type="EMBL" id="JADLQN010000002">
    <property type="protein sequence ID" value="MBF6355699.1"/>
    <property type="molecule type" value="Genomic_DNA"/>
</dbReference>
<dbReference type="InterPro" id="IPR052542">
    <property type="entry name" value="Cholesterol_Oxidase"/>
</dbReference>
<evidence type="ECO:0000256" key="9">
    <source>
        <dbReference type="ARBA" id="ARBA00023221"/>
    </source>
</evidence>
<dbReference type="InterPro" id="IPR036188">
    <property type="entry name" value="FAD/NAD-bd_sf"/>
</dbReference>
<feature type="domain" description="Glucose-methanol-choline oxidoreductase C-terminal" evidence="17">
    <location>
        <begin position="440"/>
        <end position="495"/>
    </location>
</feature>
<dbReference type="SUPFAM" id="SSF51905">
    <property type="entry name" value="FAD/NAD(P)-binding domain"/>
    <property type="match status" value="1"/>
</dbReference>
<evidence type="ECO:0000256" key="14">
    <source>
        <dbReference type="ARBA" id="ARBA00049744"/>
    </source>
</evidence>
<feature type="domain" description="Glucose-methanol-choline oxidoreductase N-terminal" evidence="16">
    <location>
        <begin position="104"/>
        <end position="292"/>
    </location>
</feature>
<comment type="caution">
    <text evidence="18">The sequence shown here is derived from an EMBL/GenBank/DDBJ whole genome shotgun (WGS) entry which is preliminary data.</text>
</comment>
<evidence type="ECO:0000256" key="8">
    <source>
        <dbReference type="ARBA" id="ARBA00023166"/>
    </source>
</evidence>
<dbReference type="Pfam" id="PF13450">
    <property type="entry name" value="NAD_binding_8"/>
    <property type="match status" value="1"/>
</dbReference>
<dbReference type="EC" id="5.3.3.1" evidence="11"/>
<keyword evidence="5" id="KW-0274">FAD</keyword>
<dbReference type="PANTHER" id="PTHR47470:SF1">
    <property type="entry name" value="FAD-DEPENDENT OXIDOREDUCTASE 2 FAD BINDING DOMAIN-CONTAINING PROTEIN"/>
    <property type="match status" value="1"/>
</dbReference>
<gene>
    <name evidence="18" type="ORF">IU449_14280</name>
</gene>
<keyword evidence="3" id="KW-0153">Cholesterol metabolism</keyword>
<evidence type="ECO:0000259" key="16">
    <source>
        <dbReference type="Pfam" id="PF00732"/>
    </source>
</evidence>
<dbReference type="EC" id="1.1.3.6" evidence="13"/>
<dbReference type="Proteomes" id="UP000707731">
    <property type="component" value="Unassembled WGS sequence"/>
</dbReference>
<dbReference type="InterPro" id="IPR000172">
    <property type="entry name" value="GMC_OxRdtase_N"/>
</dbReference>
<evidence type="ECO:0000256" key="10">
    <source>
        <dbReference type="ARBA" id="ARBA00023235"/>
    </source>
</evidence>
<comment type="pathway">
    <text evidence="12">Steroid metabolism; cholesterol degradation.</text>
</comment>
<dbReference type="Pfam" id="PF00732">
    <property type="entry name" value="GMC_oxred_N"/>
    <property type="match status" value="1"/>
</dbReference>
<keyword evidence="9" id="KW-0753">Steroid metabolism</keyword>
<evidence type="ECO:0000256" key="3">
    <source>
        <dbReference type="ARBA" id="ARBA00022548"/>
    </source>
</evidence>
<dbReference type="Gene3D" id="3.30.410.10">
    <property type="entry name" value="Cholesterol Oxidase, domain 2"/>
    <property type="match status" value="1"/>
</dbReference>
<keyword evidence="6" id="KW-0560">Oxidoreductase</keyword>
<dbReference type="Pfam" id="PF05199">
    <property type="entry name" value="GMC_oxred_C"/>
    <property type="match status" value="1"/>
</dbReference>
<keyword evidence="4" id="KW-0285">Flavoprotein</keyword>
<evidence type="ECO:0000256" key="15">
    <source>
        <dbReference type="ARBA" id="ARBA00049778"/>
    </source>
</evidence>
<evidence type="ECO:0000256" key="13">
    <source>
        <dbReference type="ARBA" id="ARBA00049723"/>
    </source>
</evidence>
<protein>
    <recommendedName>
        <fullName evidence="14">Cholesterol oxidase</fullName>
        <ecNumber evidence="13">1.1.3.6</ecNumber>
        <ecNumber evidence="11">5.3.3.1</ecNumber>
    </recommendedName>
    <alternativeName>
        <fullName evidence="15">Cholesterol isomerase</fullName>
    </alternativeName>
</protein>
<dbReference type="InterPro" id="IPR007867">
    <property type="entry name" value="GMC_OxRtase_C"/>
</dbReference>
<name>A0ABS0DB85_9NOCA</name>
<keyword evidence="7" id="KW-0443">Lipid metabolism</keyword>
<evidence type="ECO:0000256" key="5">
    <source>
        <dbReference type="ARBA" id="ARBA00022827"/>
    </source>
</evidence>
<evidence type="ECO:0000256" key="12">
    <source>
        <dbReference type="ARBA" id="ARBA00049645"/>
    </source>
</evidence>
<dbReference type="PANTHER" id="PTHR47470">
    <property type="entry name" value="CHOLESTEROL OXIDASE"/>
    <property type="match status" value="1"/>
</dbReference>
<evidence type="ECO:0000313" key="19">
    <source>
        <dbReference type="Proteomes" id="UP000707731"/>
    </source>
</evidence>
<keyword evidence="10" id="KW-0413">Isomerase</keyword>
<sequence>MSMFFSADRTEVDAVVVGSGFGGAVVAARMAEAGMRVLVLERGPWWGDRASAYESGTTRALPRGIAGVLGYVRALTRTDRRGDRILWSRPAGLFDVHLWPGVAAVVGSGVGGGSLVYAGYQSRPAAGFFDRYYPAEISDSEMAAYFGKVEAMQRPRPLPHRVRSRAVFDDALTRARVGGSGEAPVLAVEFGDPDHPETRLNAVGRAQTTCRACGACTLGCEYGSKTTLDLTYLFSAQRNGADIRALCEVTGIGEDGPGYQVLWRDHTTGTDHVIRTPRLVLSAGTIGTLRLLFAARDKYRTMRRLPPGLGMNFSGNGDYLAMLSGASSAAHHGRHTMFQTVHRAADEGFIGEAAPPVTQLPLPGPLRRLLSESVFLFSTGREAGTRLESADGYPYAQPYKHLDPEFYARTADRLERMAVAYRPSRFRPNWPLGTAGQRLVTVHPVGGASIGRTPDDGVVDHRGEVFGYPGLFIVDGSTYPVAPGVPPSLTIAAMAERQATLITATC</sequence>
<evidence type="ECO:0000256" key="4">
    <source>
        <dbReference type="ARBA" id="ARBA00022630"/>
    </source>
</evidence>
<proteinExistence type="inferred from homology"/>